<dbReference type="SUPFAM" id="SSF82754">
    <property type="entry name" value="C-terminal, gelsolin-like domain of Sec23/24"/>
    <property type="match status" value="1"/>
</dbReference>
<evidence type="ECO:0000259" key="2">
    <source>
        <dbReference type="Pfam" id="PF00626"/>
    </source>
</evidence>
<accession>A0A3P8TKF2</accession>
<dbReference type="PANTHER" id="PTHR11977">
    <property type="entry name" value="VILLIN"/>
    <property type="match status" value="1"/>
</dbReference>
<dbReference type="GO" id="GO:0005737">
    <property type="term" value="C:cytoplasm"/>
    <property type="evidence" value="ECO:0007669"/>
    <property type="project" value="TreeGrafter"/>
</dbReference>
<reference evidence="3 4" key="1">
    <citation type="submission" date="2018-03" db="EMBL/GenBank/DDBJ databases">
        <title>Finding Nemo's genes: A chromosome-scale reference assembly of the genome of the orange clownfish Amphiprion percula.</title>
        <authorList>
            <person name="Lehmann R."/>
        </authorList>
    </citation>
    <scope>NUCLEOTIDE SEQUENCE</scope>
</reference>
<dbReference type="Pfam" id="PF00626">
    <property type="entry name" value="Gelsolin"/>
    <property type="match status" value="3"/>
</dbReference>
<dbReference type="InterPro" id="IPR007123">
    <property type="entry name" value="Gelsolin-like_dom"/>
</dbReference>
<protein>
    <submittedName>
        <fullName evidence="3">Villin like</fullName>
    </submittedName>
</protein>
<dbReference type="PRINTS" id="PR00597">
    <property type="entry name" value="GELSOLIN"/>
</dbReference>
<evidence type="ECO:0000313" key="3">
    <source>
        <dbReference type="Ensembl" id="ENSAPEP00000026380.1"/>
    </source>
</evidence>
<feature type="domain" description="Gelsolin-like" evidence="2">
    <location>
        <begin position="53"/>
        <end position="127"/>
    </location>
</feature>
<dbReference type="GeneTree" id="ENSGT00940000160253"/>
<dbReference type="SUPFAM" id="SSF55753">
    <property type="entry name" value="Actin depolymerizing proteins"/>
    <property type="match status" value="2"/>
</dbReference>
<dbReference type="PANTHER" id="PTHR11977:SF30">
    <property type="entry name" value="VILLIN-LIKE PROTEIN"/>
    <property type="match status" value="1"/>
</dbReference>
<dbReference type="InterPro" id="IPR036180">
    <property type="entry name" value="Gelsolin-like_dom_sf"/>
</dbReference>
<feature type="domain" description="Gelsolin-like" evidence="2">
    <location>
        <begin position="167"/>
        <end position="247"/>
    </location>
</feature>
<dbReference type="InterPro" id="IPR007122">
    <property type="entry name" value="Villin/Gelsolin"/>
</dbReference>
<reference evidence="3" key="3">
    <citation type="submission" date="2025-09" db="UniProtKB">
        <authorList>
            <consortium name="Ensembl"/>
        </authorList>
    </citation>
    <scope>IDENTIFICATION</scope>
</reference>
<dbReference type="GO" id="GO:0051016">
    <property type="term" value="P:barbed-end actin filament capping"/>
    <property type="evidence" value="ECO:0007669"/>
    <property type="project" value="TreeGrafter"/>
</dbReference>
<dbReference type="SMART" id="SM00262">
    <property type="entry name" value="GEL"/>
    <property type="match status" value="2"/>
</dbReference>
<dbReference type="Gene3D" id="3.40.20.10">
    <property type="entry name" value="Severin"/>
    <property type="match status" value="3"/>
</dbReference>
<feature type="domain" description="Gelsolin-like" evidence="2">
    <location>
        <begin position="286"/>
        <end position="319"/>
    </location>
</feature>
<sequence>AIVQWNGPQSNRREKLKVTDWERGGRAQIGVVEGGDERDSPDVRLYHGNLVVQEVATQPLTQDLLRSGDCYIWTRKVPSVMVWKGKHASQEERREALNRAVVSLHQKLPTSTSVEVMSEGGESAMFKHLFNPGEKKDKLRVWAFIARPDLAAQQRMVDDVWRIENLELAEVDPSTYGQFYGGDCYLVLYSYQRSHQLQHILYMWQGRHATTDEITACAYQAVNIDNKYNGAPVQVRVVMGKEPRHFLAIFKGKLLIFEVRTGRPGVVNPNPAARLFQVRGTSEMNTKATEVPSRASSLNTNDVFLLKTDHKCYLWYGKAPYASDKR</sequence>
<dbReference type="InterPro" id="IPR029006">
    <property type="entry name" value="ADF-H/Gelsolin-like_dom_sf"/>
</dbReference>
<dbReference type="CDD" id="cd11293">
    <property type="entry name" value="gelsolin_S4_like"/>
    <property type="match status" value="1"/>
</dbReference>
<reference evidence="3" key="2">
    <citation type="submission" date="2025-08" db="UniProtKB">
        <authorList>
            <consortium name="Ensembl"/>
        </authorList>
    </citation>
    <scope>IDENTIFICATION</scope>
</reference>
<dbReference type="GO" id="GO:0008154">
    <property type="term" value="P:actin polymerization or depolymerization"/>
    <property type="evidence" value="ECO:0007669"/>
    <property type="project" value="TreeGrafter"/>
</dbReference>
<dbReference type="GO" id="GO:0051014">
    <property type="term" value="P:actin filament severing"/>
    <property type="evidence" value="ECO:0007669"/>
    <property type="project" value="TreeGrafter"/>
</dbReference>
<evidence type="ECO:0000313" key="4">
    <source>
        <dbReference type="Proteomes" id="UP000265080"/>
    </source>
</evidence>
<dbReference type="GO" id="GO:0005546">
    <property type="term" value="F:phosphatidylinositol-4,5-bisphosphate binding"/>
    <property type="evidence" value="ECO:0007669"/>
    <property type="project" value="TreeGrafter"/>
</dbReference>
<name>A0A3P8TKF2_AMPPE</name>
<keyword evidence="4" id="KW-1185">Reference proteome</keyword>
<dbReference type="Proteomes" id="UP000265080">
    <property type="component" value="Chromosome 22"/>
</dbReference>
<evidence type="ECO:0000256" key="1">
    <source>
        <dbReference type="ARBA" id="ARBA00023203"/>
    </source>
</evidence>
<organism evidence="3 4">
    <name type="scientific">Amphiprion percula</name>
    <name type="common">Orange clownfish</name>
    <name type="synonym">Lutjanus percula</name>
    <dbReference type="NCBI Taxonomy" id="161767"/>
    <lineage>
        <taxon>Eukaryota</taxon>
        <taxon>Metazoa</taxon>
        <taxon>Chordata</taxon>
        <taxon>Craniata</taxon>
        <taxon>Vertebrata</taxon>
        <taxon>Euteleostomi</taxon>
        <taxon>Actinopterygii</taxon>
        <taxon>Neopterygii</taxon>
        <taxon>Teleostei</taxon>
        <taxon>Neoteleostei</taxon>
        <taxon>Acanthomorphata</taxon>
        <taxon>Ovalentaria</taxon>
        <taxon>Pomacentridae</taxon>
        <taxon>Amphiprion</taxon>
    </lineage>
</organism>
<dbReference type="GO" id="GO:0051015">
    <property type="term" value="F:actin filament binding"/>
    <property type="evidence" value="ECO:0007669"/>
    <property type="project" value="InterPro"/>
</dbReference>
<keyword evidence="1" id="KW-0009">Actin-binding</keyword>
<dbReference type="Ensembl" id="ENSAPET00000027082.1">
    <property type="protein sequence ID" value="ENSAPEP00000026380.1"/>
    <property type="gene ID" value="ENSAPEG00000018324.1"/>
</dbReference>
<dbReference type="GO" id="GO:0015629">
    <property type="term" value="C:actin cytoskeleton"/>
    <property type="evidence" value="ECO:0007669"/>
    <property type="project" value="TreeGrafter"/>
</dbReference>
<dbReference type="AlphaFoldDB" id="A0A3P8TKF2"/>
<proteinExistence type="predicted"/>